<keyword evidence="3" id="KW-0597">Phosphoprotein</keyword>
<dbReference type="SUPFAM" id="SSF52172">
    <property type="entry name" value="CheY-like"/>
    <property type="match status" value="1"/>
</dbReference>
<evidence type="ECO:0000259" key="5">
    <source>
        <dbReference type="PROSITE" id="PS50110"/>
    </source>
</evidence>
<dbReference type="SMART" id="SM00267">
    <property type="entry name" value="GGDEF"/>
    <property type="match status" value="1"/>
</dbReference>
<feature type="domain" description="Response regulatory" evidence="5">
    <location>
        <begin position="2"/>
        <end position="118"/>
    </location>
</feature>
<sequence length="332" mass="37005">MRILVAEDDTASRLIIEAAVTSLGHECIKAISGEEAWRLFETVDVDVVISDRSMPGMDGIELCRRVRASNKDTYTYFIFLTIFDERADVISGMEAGADDYLFKPLDAGELKLRLHVASRVTALHRQLFRQAAELEQLNRRLFDQSRTDSLTGLGSRLKLNEDLDAIYAQLERYGRSYCAIMCDVDYFKAYNDNEGHLAGDRVLQLVARTLLSTCRNGDQIYRYGGEEFLILLPEQDLEAGLVAANRFRQAIQEIAIPHDGNPANGIVTISAGVASFSEPENKSIEGWLTEADAALYRAKQAGRNRVETHQQPSAVPEPSSKPSLVDIRTTVT</sequence>
<dbReference type="Pfam" id="PF00990">
    <property type="entry name" value="GGDEF"/>
    <property type="match status" value="1"/>
</dbReference>
<evidence type="ECO:0000256" key="3">
    <source>
        <dbReference type="PROSITE-ProRule" id="PRU00169"/>
    </source>
</evidence>
<organism evidence="7 8">
    <name type="scientific">Bradyrhizobium algeriense</name>
    <dbReference type="NCBI Taxonomy" id="634784"/>
    <lineage>
        <taxon>Bacteria</taxon>
        <taxon>Pseudomonadati</taxon>
        <taxon>Pseudomonadota</taxon>
        <taxon>Alphaproteobacteria</taxon>
        <taxon>Hyphomicrobiales</taxon>
        <taxon>Nitrobacteraceae</taxon>
        <taxon>Bradyrhizobium</taxon>
    </lineage>
</organism>
<evidence type="ECO:0000313" key="7">
    <source>
        <dbReference type="EMBL" id="MEH2555612.1"/>
    </source>
</evidence>
<dbReference type="InterPro" id="IPR029787">
    <property type="entry name" value="Nucleotide_cyclase"/>
</dbReference>
<proteinExistence type="predicted"/>
<evidence type="ECO:0000256" key="1">
    <source>
        <dbReference type="ARBA" id="ARBA00012528"/>
    </source>
</evidence>
<dbReference type="InterPro" id="IPR043128">
    <property type="entry name" value="Rev_trsase/Diguanyl_cyclase"/>
</dbReference>
<keyword evidence="7" id="KW-0808">Transferase</keyword>
<dbReference type="EMBL" id="JAZHRV010000001">
    <property type="protein sequence ID" value="MEH2555612.1"/>
    <property type="molecule type" value="Genomic_DNA"/>
</dbReference>
<dbReference type="RefSeq" id="WP_334480744.1">
    <property type="nucleotide sequence ID" value="NZ_JAZHRV010000001.1"/>
</dbReference>
<evidence type="ECO:0000256" key="2">
    <source>
        <dbReference type="ARBA" id="ARBA00034247"/>
    </source>
</evidence>
<feature type="modified residue" description="4-aspartylphosphate" evidence="3">
    <location>
        <position position="51"/>
    </location>
</feature>
<dbReference type="PANTHER" id="PTHR45138">
    <property type="entry name" value="REGULATORY COMPONENTS OF SENSORY TRANSDUCTION SYSTEM"/>
    <property type="match status" value="1"/>
</dbReference>
<dbReference type="Gene3D" id="3.30.70.270">
    <property type="match status" value="1"/>
</dbReference>
<name>A0ABU8BAN7_9BRAD</name>
<evidence type="ECO:0000313" key="8">
    <source>
        <dbReference type="Proteomes" id="UP001364224"/>
    </source>
</evidence>
<dbReference type="PROSITE" id="PS50110">
    <property type="entry name" value="RESPONSE_REGULATORY"/>
    <property type="match status" value="1"/>
</dbReference>
<dbReference type="Gene3D" id="3.40.50.2300">
    <property type="match status" value="1"/>
</dbReference>
<gene>
    <name evidence="7" type="ORF">V1286_003141</name>
</gene>
<dbReference type="NCBIfam" id="TIGR00254">
    <property type="entry name" value="GGDEF"/>
    <property type="match status" value="1"/>
</dbReference>
<dbReference type="PROSITE" id="PS50887">
    <property type="entry name" value="GGDEF"/>
    <property type="match status" value="1"/>
</dbReference>
<comment type="catalytic activity">
    <reaction evidence="2">
        <text>2 GTP = 3',3'-c-di-GMP + 2 diphosphate</text>
        <dbReference type="Rhea" id="RHEA:24898"/>
        <dbReference type="ChEBI" id="CHEBI:33019"/>
        <dbReference type="ChEBI" id="CHEBI:37565"/>
        <dbReference type="ChEBI" id="CHEBI:58805"/>
        <dbReference type="EC" id="2.7.7.65"/>
    </reaction>
</comment>
<dbReference type="CDD" id="cd17574">
    <property type="entry name" value="REC_OmpR"/>
    <property type="match status" value="1"/>
</dbReference>
<dbReference type="GO" id="GO:0052621">
    <property type="term" value="F:diguanylate cyclase activity"/>
    <property type="evidence" value="ECO:0007669"/>
    <property type="project" value="UniProtKB-EC"/>
</dbReference>
<dbReference type="Proteomes" id="UP001364224">
    <property type="component" value="Unassembled WGS sequence"/>
</dbReference>
<evidence type="ECO:0000256" key="4">
    <source>
        <dbReference type="SAM" id="MobiDB-lite"/>
    </source>
</evidence>
<dbReference type="SUPFAM" id="SSF55073">
    <property type="entry name" value="Nucleotide cyclase"/>
    <property type="match status" value="1"/>
</dbReference>
<feature type="domain" description="GGDEF" evidence="6">
    <location>
        <begin position="175"/>
        <end position="311"/>
    </location>
</feature>
<keyword evidence="7" id="KW-0548">Nucleotidyltransferase</keyword>
<dbReference type="SMART" id="SM00448">
    <property type="entry name" value="REC"/>
    <property type="match status" value="1"/>
</dbReference>
<dbReference type="Pfam" id="PF00072">
    <property type="entry name" value="Response_reg"/>
    <property type="match status" value="1"/>
</dbReference>
<dbReference type="InterPro" id="IPR000160">
    <property type="entry name" value="GGDEF_dom"/>
</dbReference>
<dbReference type="EC" id="2.7.7.65" evidence="1"/>
<comment type="caution">
    <text evidence="7">The sequence shown here is derived from an EMBL/GenBank/DDBJ whole genome shotgun (WGS) entry which is preliminary data.</text>
</comment>
<dbReference type="InterPro" id="IPR001789">
    <property type="entry name" value="Sig_transdc_resp-reg_receiver"/>
</dbReference>
<feature type="region of interest" description="Disordered" evidence="4">
    <location>
        <begin position="300"/>
        <end position="332"/>
    </location>
</feature>
<dbReference type="InterPro" id="IPR011006">
    <property type="entry name" value="CheY-like_superfamily"/>
</dbReference>
<accession>A0ABU8BAN7</accession>
<dbReference type="InterPro" id="IPR050469">
    <property type="entry name" value="Diguanylate_Cyclase"/>
</dbReference>
<protein>
    <recommendedName>
        <fullName evidence="1">diguanylate cyclase</fullName>
        <ecNumber evidence="1">2.7.7.65</ecNumber>
    </recommendedName>
</protein>
<keyword evidence="8" id="KW-1185">Reference proteome</keyword>
<reference evidence="7 8" key="1">
    <citation type="submission" date="2024-02" db="EMBL/GenBank/DDBJ databases">
        <title>Adaptive strategies in a cosmopolitan and abundant soil bacterium.</title>
        <authorList>
            <person name="Carini P."/>
        </authorList>
    </citation>
    <scope>NUCLEOTIDE SEQUENCE [LARGE SCALE GENOMIC DNA]</scope>
    <source>
        <strain evidence="7 8">AZCC 1608</strain>
    </source>
</reference>
<evidence type="ECO:0000259" key="6">
    <source>
        <dbReference type="PROSITE" id="PS50887"/>
    </source>
</evidence>
<dbReference type="CDD" id="cd01949">
    <property type="entry name" value="GGDEF"/>
    <property type="match status" value="1"/>
</dbReference>
<dbReference type="PANTHER" id="PTHR45138:SF9">
    <property type="entry name" value="DIGUANYLATE CYCLASE DGCM-RELATED"/>
    <property type="match status" value="1"/>
</dbReference>